<gene>
    <name evidence="1" type="ORF">A3Q24_05630</name>
</gene>
<dbReference type="EMBL" id="NIBD01000028">
    <property type="protein sequence ID" value="PAB55164.1"/>
    <property type="molecule type" value="Genomic_DNA"/>
</dbReference>
<evidence type="ECO:0000313" key="1">
    <source>
        <dbReference type="EMBL" id="PAB55164.1"/>
    </source>
</evidence>
<dbReference type="RefSeq" id="WP_095182844.1">
    <property type="nucleotide sequence ID" value="NZ_NIBD01000028.1"/>
</dbReference>
<organism evidence="1 2">
    <name type="scientific">Lactobacillus johnsonii</name>
    <dbReference type="NCBI Taxonomy" id="33959"/>
    <lineage>
        <taxon>Bacteria</taxon>
        <taxon>Bacillati</taxon>
        <taxon>Bacillota</taxon>
        <taxon>Bacilli</taxon>
        <taxon>Lactobacillales</taxon>
        <taxon>Lactobacillaceae</taxon>
        <taxon>Lactobacillus</taxon>
    </lineage>
</organism>
<dbReference type="AlphaFoldDB" id="A0A267M6C2"/>
<name>A0A267M6C2_LACJH</name>
<proteinExistence type="predicted"/>
<evidence type="ECO:0000313" key="2">
    <source>
        <dbReference type="Proteomes" id="UP000216008"/>
    </source>
</evidence>
<protein>
    <submittedName>
        <fullName evidence="1">Uncharacterized protein</fullName>
    </submittedName>
</protein>
<comment type="caution">
    <text evidence="1">The sequence shown here is derived from an EMBL/GenBank/DDBJ whole genome shotgun (WGS) entry which is preliminary data.</text>
</comment>
<reference evidence="1 2" key="1">
    <citation type="submission" date="2017-05" db="EMBL/GenBank/DDBJ databases">
        <title>Lactobacillus johnsonii from commercial turkeys.</title>
        <authorList>
            <person name="Johnson T.J."/>
            <person name="Youmans B."/>
        </authorList>
    </citation>
    <scope>NUCLEOTIDE SEQUENCE [LARGE SCALE GENOMIC DNA]</scope>
    <source>
        <strain evidence="1 2">UMNLJ114</strain>
    </source>
</reference>
<sequence>MKEFNEKHIKDLQEADGFVLQNIYGNTVAIYLDSEYPDVASFLADYIARYGIKDLSRRLGYRNPTEMLKELLEKADNCLFMMTDIETKLMNAFDGISADGYAKKLEEKQWHLGDIVEDDEGHRAMIIQDDHYFYELMNVNIEDKKAFKTFEYFVISDNNLNDLQRCHPEWHKVVEE</sequence>
<accession>A0A267M6C2</accession>
<dbReference type="Proteomes" id="UP000216008">
    <property type="component" value="Unassembled WGS sequence"/>
</dbReference>